<evidence type="ECO:0000256" key="1">
    <source>
        <dbReference type="SAM" id="MobiDB-lite"/>
    </source>
</evidence>
<proteinExistence type="predicted"/>
<accession>A0A9P6G522</accession>
<dbReference type="AlphaFoldDB" id="A0A9P6G522"/>
<protein>
    <submittedName>
        <fullName evidence="2">Uncharacterized protein</fullName>
    </submittedName>
</protein>
<evidence type="ECO:0000313" key="2">
    <source>
        <dbReference type="EMBL" id="KAF9728638.1"/>
    </source>
</evidence>
<sequence>MIKGFMDSLGDDSSALAPTRDNETLAKRSSVGYISAANIEKVNVDVSVSVNSDAGLVLHEGLLRSREQRPTDLVGQDTSTSFQIYPPSNDGSICSCTGNHFAWGECNMQNFHKTTDAGAESLAPFLY</sequence>
<dbReference type="EMBL" id="WJXW01000019">
    <property type="protein sequence ID" value="KAF9728638.1"/>
    <property type="molecule type" value="Genomic_DNA"/>
</dbReference>
<feature type="region of interest" description="Disordered" evidence="1">
    <location>
        <begin position="1"/>
        <end position="21"/>
    </location>
</feature>
<comment type="caution">
    <text evidence="2">The sequence shown here is derived from an EMBL/GenBank/DDBJ whole genome shotgun (WGS) entry which is preliminary data.</text>
</comment>
<keyword evidence="3" id="KW-1185">Reference proteome</keyword>
<organism evidence="2 3">
    <name type="scientific">Paraphaeosphaeria minitans</name>
    <dbReference type="NCBI Taxonomy" id="565426"/>
    <lineage>
        <taxon>Eukaryota</taxon>
        <taxon>Fungi</taxon>
        <taxon>Dikarya</taxon>
        <taxon>Ascomycota</taxon>
        <taxon>Pezizomycotina</taxon>
        <taxon>Dothideomycetes</taxon>
        <taxon>Pleosporomycetidae</taxon>
        <taxon>Pleosporales</taxon>
        <taxon>Massarineae</taxon>
        <taxon>Didymosphaeriaceae</taxon>
        <taxon>Paraphaeosphaeria</taxon>
    </lineage>
</organism>
<name>A0A9P6G522_9PLEO</name>
<reference evidence="2" key="1">
    <citation type="journal article" date="2020" name="Mol. Plant Microbe Interact.">
        <title>Genome Sequence of the Biocontrol Agent Coniothyrium minitans strain Conio (IMI 134523).</title>
        <authorList>
            <person name="Patel D."/>
            <person name="Shittu T.A."/>
            <person name="Baroncelli R."/>
            <person name="Muthumeenakshi S."/>
            <person name="Osborne T.H."/>
            <person name="Janganan T.K."/>
            <person name="Sreenivasaprasad S."/>
        </authorList>
    </citation>
    <scope>NUCLEOTIDE SEQUENCE</scope>
    <source>
        <strain evidence="2">Conio</strain>
    </source>
</reference>
<gene>
    <name evidence="2" type="ORF">PMIN01_13466</name>
</gene>
<dbReference type="Proteomes" id="UP000756921">
    <property type="component" value="Unassembled WGS sequence"/>
</dbReference>
<evidence type="ECO:0000313" key="3">
    <source>
        <dbReference type="Proteomes" id="UP000756921"/>
    </source>
</evidence>